<feature type="compositionally biased region" description="Basic residues" evidence="1">
    <location>
        <begin position="92"/>
        <end position="103"/>
    </location>
</feature>
<feature type="compositionally biased region" description="Pro residues" evidence="1">
    <location>
        <begin position="201"/>
        <end position="213"/>
    </location>
</feature>
<protein>
    <submittedName>
        <fullName evidence="2">Uncharacterized protein</fullName>
    </submittedName>
</protein>
<feature type="compositionally biased region" description="Low complexity" evidence="1">
    <location>
        <begin position="214"/>
        <end position="228"/>
    </location>
</feature>
<evidence type="ECO:0000256" key="1">
    <source>
        <dbReference type="SAM" id="MobiDB-lite"/>
    </source>
</evidence>
<proteinExistence type="predicted"/>
<evidence type="ECO:0000313" key="2">
    <source>
        <dbReference type="EMBL" id="CAI9168254.1"/>
    </source>
</evidence>
<organism evidence="2 3">
    <name type="scientific">Rangifer tarandus platyrhynchus</name>
    <name type="common">Svalbard reindeer</name>
    <dbReference type="NCBI Taxonomy" id="3082113"/>
    <lineage>
        <taxon>Eukaryota</taxon>
        <taxon>Metazoa</taxon>
        <taxon>Chordata</taxon>
        <taxon>Craniata</taxon>
        <taxon>Vertebrata</taxon>
        <taxon>Euteleostomi</taxon>
        <taxon>Mammalia</taxon>
        <taxon>Eutheria</taxon>
        <taxon>Laurasiatheria</taxon>
        <taxon>Artiodactyla</taxon>
        <taxon>Ruminantia</taxon>
        <taxon>Pecora</taxon>
        <taxon>Cervidae</taxon>
        <taxon>Odocoileinae</taxon>
        <taxon>Rangifer</taxon>
    </lineage>
</organism>
<feature type="region of interest" description="Disordered" evidence="1">
    <location>
        <begin position="1"/>
        <end position="246"/>
    </location>
</feature>
<reference evidence="2" key="1">
    <citation type="submission" date="2023-04" db="EMBL/GenBank/DDBJ databases">
        <authorList>
            <consortium name="ELIXIR-Norway"/>
        </authorList>
    </citation>
    <scope>NUCLEOTIDE SEQUENCE [LARGE SCALE GENOMIC DNA]</scope>
</reference>
<gene>
    <name evidence="2" type="ORF">MRATA1EN1_LOCUS17216</name>
</gene>
<name>A0ABN8Z8M6_RANTA</name>
<dbReference type="EMBL" id="OX459964">
    <property type="protein sequence ID" value="CAI9168254.1"/>
    <property type="molecule type" value="Genomic_DNA"/>
</dbReference>
<feature type="non-terminal residue" evidence="2">
    <location>
        <position position="1"/>
    </location>
</feature>
<sequence length="246" mass="26526">WEEAKIRGPEGAAEVWGSRGGGPQFGLDKRRASKGWGRSGSGAGCPESHGRPRPARARATGSDGRRVDGPPAPLAPHSTPHRASRTRLAARLSRRPRLSRLRRSAAPLPRTRTDLSRLPPAPPPPPSHRLRRRLRLLPKLFPLIPGSARRPRRHTLRGPAPPPPARRHRAARPRPLFSTPPSASVAANHRTPGIRPLTLPLRPPHAAPGPPAAPSGAQGEAEAEAPGPVRHVWQVSQKRIGSWKGT</sequence>
<accession>A0ABN8Z8M6</accession>
<feature type="compositionally biased region" description="Polar residues" evidence="1">
    <location>
        <begin position="234"/>
        <end position="246"/>
    </location>
</feature>
<evidence type="ECO:0000313" key="3">
    <source>
        <dbReference type="Proteomes" id="UP001176941"/>
    </source>
</evidence>
<keyword evidence="3" id="KW-1185">Reference proteome</keyword>
<dbReference type="Proteomes" id="UP001176941">
    <property type="component" value="Chromosome 28"/>
</dbReference>